<gene>
    <name evidence="14" type="primary">pdhD</name>
    <name evidence="14" type="ORF">KTA_14990</name>
</gene>
<feature type="disulfide bond" description="Redox-active" evidence="10">
    <location>
        <begin position="47"/>
        <end position="52"/>
    </location>
</feature>
<evidence type="ECO:0000256" key="3">
    <source>
        <dbReference type="ARBA" id="ARBA00022827"/>
    </source>
</evidence>
<evidence type="ECO:0000256" key="9">
    <source>
        <dbReference type="PIRSR" id="PIRSR000350-3"/>
    </source>
</evidence>
<dbReference type="InterPro" id="IPR004099">
    <property type="entry name" value="Pyr_nucl-diS_OxRdtase_dimer"/>
</dbReference>
<dbReference type="PRINTS" id="PR00411">
    <property type="entry name" value="PNDRDTASEI"/>
</dbReference>
<evidence type="ECO:0000259" key="13">
    <source>
        <dbReference type="Pfam" id="PF07992"/>
    </source>
</evidence>
<dbReference type="PRINTS" id="PR00368">
    <property type="entry name" value="FADPNR"/>
</dbReference>
<keyword evidence="2 11" id="KW-0285">Flavoprotein</keyword>
<dbReference type="AlphaFoldDB" id="A0A455T050"/>
<dbReference type="PROSITE" id="PS00076">
    <property type="entry name" value="PYRIDINE_REDOX_1"/>
    <property type="match status" value="1"/>
</dbReference>
<dbReference type="PIRSF" id="PIRSF000350">
    <property type="entry name" value="Mercury_reductase_MerA"/>
    <property type="match status" value="1"/>
</dbReference>
<dbReference type="GO" id="GO:0050660">
    <property type="term" value="F:flavin adenine dinucleotide binding"/>
    <property type="evidence" value="ECO:0007669"/>
    <property type="project" value="TreeGrafter"/>
</dbReference>
<dbReference type="FunFam" id="3.30.390.30:FF:000001">
    <property type="entry name" value="Dihydrolipoyl dehydrogenase"/>
    <property type="match status" value="1"/>
</dbReference>
<dbReference type="SUPFAM" id="SSF55424">
    <property type="entry name" value="FAD/NAD-linked reductases, dimerisation (C-terminal) domain"/>
    <property type="match status" value="1"/>
</dbReference>
<dbReference type="InterPro" id="IPR012999">
    <property type="entry name" value="Pyr_OxRdtase_I_AS"/>
</dbReference>
<evidence type="ECO:0000256" key="4">
    <source>
        <dbReference type="ARBA" id="ARBA00023002"/>
    </source>
</evidence>
<dbReference type="InterPro" id="IPR023753">
    <property type="entry name" value="FAD/NAD-binding_dom"/>
</dbReference>
<feature type="binding site" evidence="9">
    <location>
        <position position="255"/>
    </location>
    <ligand>
        <name>NAD(+)</name>
        <dbReference type="ChEBI" id="CHEBI:57540"/>
    </ligand>
</feature>
<evidence type="ECO:0000256" key="10">
    <source>
        <dbReference type="PIRSR" id="PIRSR000350-4"/>
    </source>
</evidence>
<evidence type="ECO:0000256" key="6">
    <source>
        <dbReference type="ARBA" id="ARBA00023157"/>
    </source>
</evidence>
<dbReference type="InterPro" id="IPR036188">
    <property type="entry name" value="FAD/NAD-bd_sf"/>
</dbReference>
<dbReference type="SUPFAM" id="SSF51905">
    <property type="entry name" value="FAD/NAD(P)-binding domain"/>
    <property type="match status" value="1"/>
</dbReference>
<feature type="binding site" evidence="9">
    <location>
        <begin position="185"/>
        <end position="192"/>
    </location>
    <ligand>
        <name>NAD(+)</name>
        <dbReference type="ChEBI" id="CHEBI:57540"/>
    </ligand>
</feature>
<evidence type="ECO:0000256" key="8">
    <source>
        <dbReference type="PIRSR" id="PIRSR000350-2"/>
    </source>
</evidence>
<feature type="binding site" evidence="9">
    <location>
        <position position="56"/>
    </location>
    <ligand>
        <name>FAD</name>
        <dbReference type="ChEBI" id="CHEBI:57692"/>
    </ligand>
</feature>
<organism evidence="14">
    <name type="scientific">Thermogemmatispora argillosa</name>
    <dbReference type="NCBI Taxonomy" id="2045280"/>
    <lineage>
        <taxon>Bacteria</taxon>
        <taxon>Bacillati</taxon>
        <taxon>Chloroflexota</taxon>
        <taxon>Ktedonobacteria</taxon>
        <taxon>Thermogemmatisporales</taxon>
        <taxon>Thermogemmatisporaceae</taxon>
        <taxon>Thermogemmatispora</taxon>
    </lineage>
</organism>
<feature type="active site" description="Proton acceptor" evidence="8">
    <location>
        <position position="430"/>
    </location>
</feature>
<evidence type="ECO:0000256" key="11">
    <source>
        <dbReference type="RuleBase" id="RU003691"/>
    </source>
</evidence>
<dbReference type="InterPro" id="IPR050151">
    <property type="entry name" value="Class-I_Pyr_Nuc-Dis_Oxidored"/>
</dbReference>
<accession>A0A455T050</accession>
<evidence type="ECO:0000259" key="12">
    <source>
        <dbReference type="Pfam" id="PF02852"/>
    </source>
</evidence>
<dbReference type="GO" id="GO:0006103">
    <property type="term" value="P:2-oxoglutarate metabolic process"/>
    <property type="evidence" value="ECO:0007669"/>
    <property type="project" value="TreeGrafter"/>
</dbReference>
<dbReference type="InterPro" id="IPR016156">
    <property type="entry name" value="FAD/NAD-linked_Rdtase_dimer_sf"/>
</dbReference>
<dbReference type="PANTHER" id="PTHR22912:SF151">
    <property type="entry name" value="DIHYDROLIPOYL DEHYDROGENASE, MITOCHONDRIAL"/>
    <property type="match status" value="1"/>
</dbReference>
<reference evidence="14" key="1">
    <citation type="submission" date="2018-12" db="EMBL/GenBank/DDBJ databases">
        <title>Novel natural products biosynthetic potential of the class Ktedonobacteria.</title>
        <authorList>
            <person name="Zheng Y."/>
            <person name="Saitou A."/>
            <person name="Wang C.M."/>
            <person name="Toyoda A."/>
            <person name="Minakuchi Y."/>
            <person name="Sekiguchi Y."/>
            <person name="Ueda K."/>
            <person name="Takano H."/>
            <person name="Sakai Y."/>
            <person name="Yokota A."/>
            <person name="Yabe S."/>
        </authorList>
    </citation>
    <scope>NUCLEOTIDE SEQUENCE</scope>
    <source>
        <strain evidence="14">A3-2</strain>
    </source>
</reference>
<dbReference type="InterPro" id="IPR001100">
    <property type="entry name" value="Pyr_nuc-diS_OxRdtase"/>
</dbReference>
<dbReference type="PANTHER" id="PTHR22912">
    <property type="entry name" value="DISULFIDE OXIDOREDUCTASE"/>
    <property type="match status" value="1"/>
</dbReference>
<sequence>MVVGDVTTAVDVLVLGGGPAGYVAAIRAAQLGRQVTLVDPVPPGGTCLHRGCIPLKALLTASERYAGLRGEALEPLGIRLTGVSFDWSRMQAWKASIVARLAEGVRRLLAGNRVHYVAGRAWFLSPEEVRVESEQGERLKFEHCLIAVGAEAEPLPGLDYDGREVLTPEQALSLEELPETLAVAGADYVALELATLFARLGVRVQLCLPGDEMLPGVEATALRLVQAGLRQLGVEISSNLPPERVEGRPLVVCGGLRPRTAGLQLEMAGVSCNARGAVRVSPSLQSSAARIYAAGDCAATGAPPLASAAIKQGKVAAEALCGRRVQFAPLALPRVVLTSPELASVGYTAQEAERAGYRVKTGRFPLGANGRALMLGGEAGMVLVVANAADESLLGMTIVGPRAGELITTGVLAIEMGATLTDLAELLYAHPGLAEGLLESAEGALGLAIHVLGRAARG</sequence>
<feature type="domain" description="FAD/NAD(P)-binding" evidence="13">
    <location>
        <begin position="11"/>
        <end position="313"/>
    </location>
</feature>
<dbReference type="GO" id="GO:0004148">
    <property type="term" value="F:dihydrolipoyl dehydrogenase (NADH) activity"/>
    <property type="evidence" value="ECO:0007669"/>
    <property type="project" value="TreeGrafter"/>
</dbReference>
<evidence type="ECO:0000256" key="2">
    <source>
        <dbReference type="ARBA" id="ARBA00022630"/>
    </source>
</evidence>
<dbReference type="Gene3D" id="3.30.390.30">
    <property type="match status" value="1"/>
</dbReference>
<keyword evidence="4 11" id="KW-0560">Oxidoreductase</keyword>
<keyword evidence="3 9" id="KW-0274">FAD</keyword>
<feature type="domain" description="Pyridine nucleotide-disulphide oxidoreductase dimerisation" evidence="12">
    <location>
        <begin position="333"/>
        <end position="439"/>
    </location>
</feature>
<keyword evidence="9" id="KW-0547">Nucleotide-binding</keyword>
<evidence type="ECO:0000256" key="5">
    <source>
        <dbReference type="ARBA" id="ARBA00023027"/>
    </source>
</evidence>
<evidence type="ECO:0000313" key="14">
    <source>
        <dbReference type="EMBL" id="BBH93300.1"/>
    </source>
</evidence>
<keyword evidence="5 9" id="KW-0520">NAD</keyword>
<dbReference type="Pfam" id="PF07992">
    <property type="entry name" value="Pyr_redox_2"/>
    <property type="match status" value="1"/>
</dbReference>
<keyword evidence="7 11" id="KW-0676">Redox-active center</keyword>
<keyword evidence="6" id="KW-1015">Disulfide bond</keyword>
<protein>
    <submittedName>
        <fullName evidence="14">Dihydrolipoyl dehydrogenase</fullName>
    </submittedName>
</protein>
<comment type="cofactor">
    <cofactor evidence="9">
        <name>FAD</name>
        <dbReference type="ChEBI" id="CHEBI:57692"/>
    </cofactor>
    <text evidence="9">Binds 1 FAD per subunit.</text>
</comment>
<evidence type="ECO:0000256" key="1">
    <source>
        <dbReference type="ARBA" id="ARBA00007532"/>
    </source>
</evidence>
<evidence type="ECO:0000256" key="7">
    <source>
        <dbReference type="ARBA" id="ARBA00023284"/>
    </source>
</evidence>
<name>A0A455T050_9CHLR</name>
<proteinExistence type="inferred from homology"/>
<dbReference type="Pfam" id="PF02852">
    <property type="entry name" value="Pyr_redox_dim"/>
    <property type="match status" value="1"/>
</dbReference>
<comment type="similarity">
    <text evidence="1 11">Belongs to the class-I pyridine nucleotide-disulfide oxidoreductase family.</text>
</comment>
<feature type="binding site" evidence="9">
    <location>
        <position position="296"/>
    </location>
    <ligand>
        <name>FAD</name>
        <dbReference type="ChEBI" id="CHEBI:57692"/>
    </ligand>
</feature>
<dbReference type="EMBL" id="AP019377">
    <property type="protein sequence ID" value="BBH93300.1"/>
    <property type="molecule type" value="Genomic_DNA"/>
</dbReference>
<dbReference type="Gene3D" id="3.50.50.60">
    <property type="entry name" value="FAD/NAD(P)-binding domain"/>
    <property type="match status" value="3"/>
</dbReference>